<comment type="caution">
    <text evidence="7">The sequence shown here is derived from an EMBL/GenBank/DDBJ whole genome shotgun (WGS) entry which is preliminary data.</text>
</comment>
<keyword evidence="7" id="KW-0418">Kinase</keyword>
<dbReference type="InterPro" id="IPR027417">
    <property type="entry name" value="P-loop_NTPase"/>
</dbReference>
<evidence type="ECO:0000256" key="6">
    <source>
        <dbReference type="SAM" id="MobiDB-lite"/>
    </source>
</evidence>
<gene>
    <name evidence="7" type="ORF">DFR50_101114</name>
</gene>
<dbReference type="PANTHER" id="PTHR43087:SF1">
    <property type="entry name" value="LAO_AO TRANSPORT SYSTEM ATPASE"/>
    <property type="match status" value="1"/>
</dbReference>
<feature type="compositionally biased region" description="Pro residues" evidence="6">
    <location>
        <begin position="338"/>
        <end position="359"/>
    </location>
</feature>
<dbReference type="GO" id="GO:0016301">
    <property type="term" value="F:kinase activity"/>
    <property type="evidence" value="ECO:0007669"/>
    <property type="project" value="UniProtKB-KW"/>
</dbReference>
<evidence type="ECO:0000313" key="8">
    <source>
        <dbReference type="Proteomes" id="UP000253529"/>
    </source>
</evidence>
<organism evidence="7 8">
    <name type="scientific">Roseiarcus fermentans</name>
    <dbReference type="NCBI Taxonomy" id="1473586"/>
    <lineage>
        <taxon>Bacteria</taxon>
        <taxon>Pseudomonadati</taxon>
        <taxon>Pseudomonadota</taxon>
        <taxon>Alphaproteobacteria</taxon>
        <taxon>Hyphomicrobiales</taxon>
        <taxon>Roseiarcaceae</taxon>
        <taxon>Roseiarcus</taxon>
    </lineage>
</organism>
<evidence type="ECO:0000256" key="2">
    <source>
        <dbReference type="ARBA" id="ARBA00022741"/>
    </source>
</evidence>
<dbReference type="GO" id="GO:0003924">
    <property type="term" value="F:GTPase activity"/>
    <property type="evidence" value="ECO:0007669"/>
    <property type="project" value="InterPro"/>
</dbReference>
<keyword evidence="5" id="KW-0143">Chaperone</keyword>
<sequence>MDARWSSPDIPPALVALVDRLRRGEAAALARCLSLVEQGGAHADAIGRLIGAASGRAIVVGFTGPPGAGKSTLIDAFVGHVRAGGRTVAVAAVDPSSPISGGSVLGDRIRMQRHTEDPGVFIRSIASRGHVGGLTETIHRVLDLMGASGRDLIVLETVGAGQSEVEIAEAADVCVVVNAPGLGDEVQALKAGILEIADILVVNKADLPSARRTADQLRAMLTLRADARDTPVIETIATSGAGVAALAAAVEARAELPAEQKRARRLRRVRRLIAQAAGRAIRDRILGLDDPRSDAALEAALEGRCGVAEAAERVLRLLAYPAPPAPAGAPSPVTGRPDAPPGERSPPPSCPSVIPPYGK</sequence>
<keyword evidence="7" id="KW-0808">Transferase</keyword>
<name>A0A366FVV8_9HYPH</name>
<reference evidence="7 8" key="1">
    <citation type="submission" date="2018-06" db="EMBL/GenBank/DDBJ databases">
        <title>Genomic Encyclopedia of Type Strains, Phase IV (KMG-IV): sequencing the most valuable type-strain genomes for metagenomic binning, comparative biology and taxonomic classification.</title>
        <authorList>
            <person name="Goeker M."/>
        </authorList>
    </citation>
    <scope>NUCLEOTIDE SEQUENCE [LARGE SCALE GENOMIC DNA]</scope>
    <source>
        <strain evidence="7 8">DSM 24875</strain>
    </source>
</reference>
<evidence type="ECO:0000313" key="7">
    <source>
        <dbReference type="EMBL" id="RBP18170.1"/>
    </source>
</evidence>
<proteinExistence type="inferred from homology"/>
<dbReference type="NCBIfam" id="TIGR00750">
    <property type="entry name" value="lao"/>
    <property type="match status" value="1"/>
</dbReference>
<dbReference type="PANTHER" id="PTHR43087">
    <property type="entry name" value="LYSINE/ARGININE/ORNITHINE TRANSPORT SYSTEM KINASE"/>
    <property type="match status" value="1"/>
</dbReference>
<evidence type="ECO:0000256" key="4">
    <source>
        <dbReference type="ARBA" id="ARBA00023134"/>
    </source>
</evidence>
<dbReference type="Gene3D" id="3.40.50.300">
    <property type="entry name" value="P-loop containing nucleotide triphosphate hydrolases"/>
    <property type="match status" value="1"/>
</dbReference>
<keyword evidence="3" id="KW-0378">Hydrolase</keyword>
<comment type="similarity">
    <text evidence="1">Belongs to the SIMIBI class G3E GTPase family. ArgK/MeaB subfamily.</text>
</comment>
<dbReference type="SUPFAM" id="SSF52540">
    <property type="entry name" value="P-loop containing nucleoside triphosphate hydrolases"/>
    <property type="match status" value="1"/>
</dbReference>
<dbReference type="InterPro" id="IPR052040">
    <property type="entry name" value="GTPase/Isobutyryl-CoA_mutase"/>
</dbReference>
<dbReference type="InterPro" id="IPR005129">
    <property type="entry name" value="GTPase_ArgK"/>
</dbReference>
<keyword evidence="8" id="KW-1185">Reference proteome</keyword>
<accession>A0A366FVV8</accession>
<evidence type="ECO:0000256" key="3">
    <source>
        <dbReference type="ARBA" id="ARBA00022801"/>
    </source>
</evidence>
<protein>
    <submittedName>
        <fullName evidence="7">LAO/AO transport system kinase</fullName>
    </submittedName>
</protein>
<dbReference type="GO" id="GO:0005525">
    <property type="term" value="F:GTP binding"/>
    <property type="evidence" value="ECO:0007669"/>
    <property type="project" value="UniProtKB-KW"/>
</dbReference>
<evidence type="ECO:0000256" key="1">
    <source>
        <dbReference type="ARBA" id="ARBA00009625"/>
    </source>
</evidence>
<dbReference type="RefSeq" id="WP_245427222.1">
    <property type="nucleotide sequence ID" value="NZ_QNRK01000001.1"/>
</dbReference>
<dbReference type="EMBL" id="QNRK01000001">
    <property type="protein sequence ID" value="RBP18170.1"/>
    <property type="molecule type" value="Genomic_DNA"/>
</dbReference>
<feature type="region of interest" description="Disordered" evidence="6">
    <location>
        <begin position="321"/>
        <end position="359"/>
    </location>
</feature>
<evidence type="ECO:0000256" key="5">
    <source>
        <dbReference type="ARBA" id="ARBA00023186"/>
    </source>
</evidence>
<dbReference type="AlphaFoldDB" id="A0A366FVV8"/>
<keyword evidence="2" id="KW-0547">Nucleotide-binding</keyword>
<dbReference type="Proteomes" id="UP000253529">
    <property type="component" value="Unassembled WGS sequence"/>
</dbReference>
<keyword evidence="4" id="KW-0342">GTP-binding</keyword>
<dbReference type="Pfam" id="PF03308">
    <property type="entry name" value="MeaB"/>
    <property type="match status" value="1"/>
</dbReference>